<accession>A0A8J4TRB4</accession>
<evidence type="ECO:0000313" key="3">
    <source>
        <dbReference type="Proteomes" id="UP000727407"/>
    </source>
</evidence>
<feature type="compositionally biased region" description="Basic and acidic residues" evidence="1">
    <location>
        <begin position="1"/>
        <end position="12"/>
    </location>
</feature>
<keyword evidence="3" id="KW-1185">Reference proteome</keyword>
<name>A0A8J4TRB4_CLAMG</name>
<comment type="caution">
    <text evidence="2">The sequence shown here is derived from an EMBL/GenBank/DDBJ whole genome shotgun (WGS) entry which is preliminary data.</text>
</comment>
<sequence>MEHSSPSRRQESQTRSLVTGFNSGPCNPASDLQVTSYSEVPPDSADPVRHDVRRHGVKVKLLSCGACHRPCFPCGHAQTRSKKADKSGPCNLLSALHGRSIPCTWMKIPELK</sequence>
<reference evidence="2" key="1">
    <citation type="submission" date="2020-07" db="EMBL/GenBank/DDBJ databases">
        <title>Clarias magur genome sequencing, assembly and annotation.</title>
        <authorList>
            <person name="Kushwaha B."/>
            <person name="Kumar R."/>
            <person name="Das P."/>
            <person name="Joshi C.G."/>
            <person name="Kumar D."/>
            <person name="Nagpure N.S."/>
            <person name="Pandey M."/>
            <person name="Agarwal S."/>
            <person name="Srivastava S."/>
            <person name="Singh M."/>
            <person name="Sahoo L."/>
            <person name="Jayasankar P."/>
            <person name="Meher P.K."/>
            <person name="Koringa P.G."/>
            <person name="Iquebal M.A."/>
            <person name="Das S.P."/>
            <person name="Bit A."/>
            <person name="Patnaik S."/>
            <person name="Patel N."/>
            <person name="Shah T.M."/>
            <person name="Hinsu A."/>
            <person name="Jena J.K."/>
        </authorList>
    </citation>
    <scope>NUCLEOTIDE SEQUENCE</scope>
    <source>
        <strain evidence="2">CIFAMagur01</strain>
        <tissue evidence="2">Testis</tissue>
    </source>
</reference>
<organism evidence="2 3">
    <name type="scientific">Clarias magur</name>
    <name type="common">Asian catfish</name>
    <name type="synonym">Macropteronotus magur</name>
    <dbReference type="NCBI Taxonomy" id="1594786"/>
    <lineage>
        <taxon>Eukaryota</taxon>
        <taxon>Metazoa</taxon>
        <taxon>Chordata</taxon>
        <taxon>Craniata</taxon>
        <taxon>Vertebrata</taxon>
        <taxon>Euteleostomi</taxon>
        <taxon>Actinopterygii</taxon>
        <taxon>Neopterygii</taxon>
        <taxon>Teleostei</taxon>
        <taxon>Ostariophysi</taxon>
        <taxon>Siluriformes</taxon>
        <taxon>Clariidae</taxon>
        <taxon>Clarias</taxon>
    </lineage>
</organism>
<dbReference type="Proteomes" id="UP000727407">
    <property type="component" value="Unassembled WGS sequence"/>
</dbReference>
<feature type="region of interest" description="Disordered" evidence="1">
    <location>
        <begin position="1"/>
        <end position="50"/>
    </location>
</feature>
<evidence type="ECO:0000256" key="1">
    <source>
        <dbReference type="SAM" id="MobiDB-lite"/>
    </source>
</evidence>
<feature type="compositionally biased region" description="Polar residues" evidence="1">
    <location>
        <begin position="13"/>
        <end position="38"/>
    </location>
</feature>
<dbReference type="EMBL" id="QNUK01000085">
    <property type="protein sequence ID" value="KAF5902726.1"/>
    <property type="molecule type" value="Genomic_DNA"/>
</dbReference>
<evidence type="ECO:0000313" key="2">
    <source>
        <dbReference type="EMBL" id="KAF5902726.1"/>
    </source>
</evidence>
<dbReference type="AlphaFoldDB" id="A0A8J4TRB4"/>
<feature type="non-terminal residue" evidence="2">
    <location>
        <position position="112"/>
    </location>
</feature>
<proteinExistence type="predicted"/>
<gene>
    <name evidence="2" type="ORF">DAT39_007525</name>
</gene>
<protein>
    <submittedName>
        <fullName evidence="2">Uncharacterized protein</fullName>
    </submittedName>
</protein>